<comment type="caution">
    <text evidence="2">The sequence shown here is derived from an EMBL/GenBank/DDBJ whole genome shotgun (WGS) entry which is preliminary data.</text>
</comment>
<organism evidence="2">
    <name type="scientific">marine sediment metagenome</name>
    <dbReference type="NCBI Taxonomy" id="412755"/>
    <lineage>
        <taxon>unclassified sequences</taxon>
        <taxon>metagenomes</taxon>
        <taxon>ecological metagenomes</taxon>
    </lineage>
</organism>
<name>X1S5J3_9ZZZZ</name>
<dbReference type="EMBL" id="BARW01012922">
    <property type="protein sequence ID" value="GAI74396.1"/>
    <property type="molecule type" value="Genomic_DNA"/>
</dbReference>
<reference evidence="2" key="1">
    <citation type="journal article" date="2014" name="Front. Microbiol.">
        <title>High frequency of phylogenetically diverse reductive dehalogenase-homologous genes in deep subseafloor sedimentary metagenomes.</title>
        <authorList>
            <person name="Kawai M."/>
            <person name="Futagami T."/>
            <person name="Toyoda A."/>
            <person name="Takaki Y."/>
            <person name="Nishi S."/>
            <person name="Hori S."/>
            <person name="Arai W."/>
            <person name="Tsubouchi T."/>
            <person name="Morono Y."/>
            <person name="Uchiyama I."/>
            <person name="Ito T."/>
            <person name="Fujiyama A."/>
            <person name="Inagaki F."/>
            <person name="Takami H."/>
        </authorList>
    </citation>
    <scope>NUCLEOTIDE SEQUENCE</scope>
    <source>
        <strain evidence="2">Expedition CK06-06</strain>
    </source>
</reference>
<accession>X1S5J3</accession>
<protein>
    <submittedName>
        <fullName evidence="2">Uncharacterized protein</fullName>
    </submittedName>
</protein>
<feature type="transmembrane region" description="Helical" evidence="1">
    <location>
        <begin position="28"/>
        <end position="46"/>
    </location>
</feature>
<dbReference type="AlphaFoldDB" id="X1S5J3"/>
<feature type="non-terminal residue" evidence="2">
    <location>
        <position position="1"/>
    </location>
</feature>
<proteinExistence type="predicted"/>
<evidence type="ECO:0000313" key="2">
    <source>
        <dbReference type="EMBL" id="GAI74396.1"/>
    </source>
</evidence>
<sequence>GDIILILASLLFVFGAIGVLTNSLPQSTLQAIGALALIFVGVGLSLKRRAKK</sequence>
<keyword evidence="1" id="KW-1133">Transmembrane helix</keyword>
<gene>
    <name evidence="2" type="ORF">S12H4_24037</name>
</gene>
<evidence type="ECO:0000256" key="1">
    <source>
        <dbReference type="SAM" id="Phobius"/>
    </source>
</evidence>
<keyword evidence="1" id="KW-0472">Membrane</keyword>
<keyword evidence="1" id="KW-0812">Transmembrane</keyword>